<name>A0A1H7GU37_9BURK</name>
<evidence type="ECO:0008006" key="3">
    <source>
        <dbReference type="Google" id="ProtNLM"/>
    </source>
</evidence>
<gene>
    <name evidence="1" type="ORF">SAMN05192542_10211</name>
</gene>
<evidence type="ECO:0000313" key="1">
    <source>
        <dbReference type="EMBL" id="SEK41693.1"/>
    </source>
</evidence>
<dbReference type="EMBL" id="FOAJ01000002">
    <property type="protein sequence ID" value="SEK41693.1"/>
    <property type="molecule type" value="Genomic_DNA"/>
</dbReference>
<dbReference type="AlphaFoldDB" id="A0A1H7GU37"/>
<organism evidence="1 2">
    <name type="scientific">Paraburkholderia caballeronis</name>
    <dbReference type="NCBI Taxonomy" id="416943"/>
    <lineage>
        <taxon>Bacteria</taxon>
        <taxon>Pseudomonadati</taxon>
        <taxon>Pseudomonadota</taxon>
        <taxon>Betaproteobacteria</taxon>
        <taxon>Burkholderiales</taxon>
        <taxon>Burkholderiaceae</taxon>
        <taxon>Paraburkholderia</taxon>
    </lineage>
</organism>
<dbReference type="RefSeq" id="WP_208862114.1">
    <property type="nucleotide sequence ID" value="NZ_FNSR01000001.1"/>
</dbReference>
<accession>A0A1H7GU37</accession>
<proteinExistence type="predicted"/>
<evidence type="ECO:0000313" key="2">
    <source>
        <dbReference type="Proteomes" id="UP000199120"/>
    </source>
</evidence>
<reference evidence="2" key="1">
    <citation type="submission" date="2016-10" db="EMBL/GenBank/DDBJ databases">
        <authorList>
            <person name="Varghese N."/>
            <person name="Submissions S."/>
        </authorList>
    </citation>
    <scope>NUCLEOTIDE SEQUENCE [LARGE SCALE GENOMIC DNA]</scope>
    <source>
        <strain evidence="2">LMG 26416</strain>
    </source>
</reference>
<keyword evidence="2" id="KW-1185">Reference proteome</keyword>
<protein>
    <recommendedName>
        <fullName evidence="3">DUF3800 domain-containing protein</fullName>
    </recommendedName>
</protein>
<sequence length="350" mass="39262">MKPPFKKTIIGAAAELSEAGLPGPSKFSVVITPFEQKINKRGPFKLSKVTDEYPYFSDLLNQIVQQSIRELPDFSDDSKIAVMSDFGGEHASARFYTYSFLFLAYNKVGPFEEKVRELRKKYGLLEHYSEFAYKKLASGAKARALPEYLQLIDSFIHGAIITIAIDKRIETVFGAQKKQAHPVMVKHLQEEGLGEWHGPGAEKVLRVANIIAAFASLLTHENQRLLWYSDRDLINEDGKKWDFTHTQQILVRVLGMYLSHKLDVVGFAKSFDKKSHLDDLLSVPDLAAGVVQDLLLQNERGEDIPGGDEKAMVMRWIATPAKYLSKLTVQITRTADGGIGFGSVDMVVKR</sequence>
<dbReference type="Proteomes" id="UP000199120">
    <property type="component" value="Unassembled WGS sequence"/>
</dbReference>